<evidence type="ECO:0000313" key="3">
    <source>
        <dbReference type="Proteomes" id="UP000076532"/>
    </source>
</evidence>
<dbReference type="SUPFAM" id="SSF51905">
    <property type="entry name" value="FAD/NAD(P)-binding domain"/>
    <property type="match status" value="1"/>
</dbReference>
<protein>
    <recommendedName>
        <fullName evidence="4">FAD-binding domain-containing protein</fullName>
    </recommendedName>
</protein>
<dbReference type="Gene3D" id="3.30.9.30">
    <property type="match status" value="1"/>
</dbReference>
<organism evidence="2 3">
    <name type="scientific">Athelia psychrophila</name>
    <dbReference type="NCBI Taxonomy" id="1759441"/>
    <lineage>
        <taxon>Eukaryota</taxon>
        <taxon>Fungi</taxon>
        <taxon>Dikarya</taxon>
        <taxon>Basidiomycota</taxon>
        <taxon>Agaricomycotina</taxon>
        <taxon>Agaricomycetes</taxon>
        <taxon>Agaricomycetidae</taxon>
        <taxon>Atheliales</taxon>
        <taxon>Atheliaceae</taxon>
        <taxon>Athelia</taxon>
    </lineage>
</organism>
<sequence>MSDIRVAVIGAGIGGLIFGVALGRQSTIKMDLYESANEFSELGAGIGMWY</sequence>
<dbReference type="Proteomes" id="UP000076532">
    <property type="component" value="Unassembled WGS sequence"/>
</dbReference>
<dbReference type="EMBL" id="KV417569">
    <property type="protein sequence ID" value="KZP18801.1"/>
    <property type="molecule type" value="Genomic_DNA"/>
</dbReference>
<dbReference type="AlphaFoldDB" id="A0A166HF86"/>
<evidence type="ECO:0000313" key="2">
    <source>
        <dbReference type="EMBL" id="KZP18801.1"/>
    </source>
</evidence>
<keyword evidence="3" id="KW-1185">Reference proteome</keyword>
<dbReference type="InterPro" id="IPR036188">
    <property type="entry name" value="FAD/NAD-bd_sf"/>
</dbReference>
<keyword evidence="1" id="KW-1133">Transmembrane helix</keyword>
<gene>
    <name evidence="2" type="ORF">FIBSPDRAFT_955973</name>
</gene>
<keyword evidence="1" id="KW-0472">Membrane</keyword>
<evidence type="ECO:0000256" key="1">
    <source>
        <dbReference type="SAM" id="Phobius"/>
    </source>
</evidence>
<evidence type="ECO:0008006" key="4">
    <source>
        <dbReference type="Google" id="ProtNLM"/>
    </source>
</evidence>
<dbReference type="Gene3D" id="3.50.50.60">
    <property type="entry name" value="FAD/NAD(P)-binding domain"/>
    <property type="match status" value="1"/>
</dbReference>
<feature type="transmembrane region" description="Helical" evidence="1">
    <location>
        <begin position="6"/>
        <end position="23"/>
    </location>
</feature>
<proteinExistence type="predicted"/>
<accession>A0A166HF86</accession>
<reference evidence="2 3" key="1">
    <citation type="journal article" date="2016" name="Mol. Biol. Evol.">
        <title>Comparative Genomics of Early-Diverging Mushroom-Forming Fungi Provides Insights into the Origins of Lignocellulose Decay Capabilities.</title>
        <authorList>
            <person name="Nagy L.G."/>
            <person name="Riley R."/>
            <person name="Tritt A."/>
            <person name="Adam C."/>
            <person name="Daum C."/>
            <person name="Floudas D."/>
            <person name="Sun H."/>
            <person name="Yadav J.S."/>
            <person name="Pangilinan J."/>
            <person name="Larsson K.H."/>
            <person name="Matsuura K."/>
            <person name="Barry K."/>
            <person name="Labutti K."/>
            <person name="Kuo R."/>
            <person name="Ohm R.A."/>
            <person name="Bhattacharya S.S."/>
            <person name="Shirouzu T."/>
            <person name="Yoshinaga Y."/>
            <person name="Martin F.M."/>
            <person name="Grigoriev I.V."/>
            <person name="Hibbett D.S."/>
        </authorList>
    </citation>
    <scope>NUCLEOTIDE SEQUENCE [LARGE SCALE GENOMIC DNA]</scope>
    <source>
        <strain evidence="2 3">CBS 109695</strain>
    </source>
</reference>
<keyword evidence="1" id="KW-0812">Transmembrane</keyword>
<name>A0A166HF86_9AGAM</name>